<dbReference type="OrthoDB" id="9778782at2"/>
<accession>A0A2S4HH19</accession>
<protein>
    <submittedName>
        <fullName evidence="2">FMN-binding protein</fullName>
    </submittedName>
</protein>
<feature type="domain" description="FMN-binding" evidence="1">
    <location>
        <begin position="116"/>
        <end position="194"/>
    </location>
</feature>
<comment type="caution">
    <text evidence="2">The sequence shown here is derived from an EMBL/GenBank/DDBJ whole genome shotgun (WGS) entry which is preliminary data.</text>
</comment>
<dbReference type="Proteomes" id="UP000237222">
    <property type="component" value="Unassembled WGS sequence"/>
</dbReference>
<dbReference type="RefSeq" id="WP_103683895.1">
    <property type="nucleotide sequence ID" value="NZ_PQGG01000018.1"/>
</dbReference>
<dbReference type="EMBL" id="PQGG01000018">
    <property type="protein sequence ID" value="POP53288.1"/>
    <property type="molecule type" value="Genomic_DNA"/>
</dbReference>
<proteinExistence type="predicted"/>
<dbReference type="InterPro" id="IPR007329">
    <property type="entry name" value="FMN-bd"/>
</dbReference>
<dbReference type="AlphaFoldDB" id="A0A2S4HH19"/>
<gene>
    <name evidence="2" type="ORF">C0068_07610</name>
</gene>
<name>A0A2S4HH19_9GAMM</name>
<evidence type="ECO:0000313" key="3">
    <source>
        <dbReference type="Proteomes" id="UP000237222"/>
    </source>
</evidence>
<reference evidence="2" key="1">
    <citation type="submission" date="2018-01" db="EMBL/GenBank/DDBJ databases">
        <authorList>
            <person name="Yu X.-D."/>
        </authorList>
    </citation>
    <scope>NUCLEOTIDE SEQUENCE</scope>
    <source>
        <strain evidence="2">ZX-21</strain>
    </source>
</reference>
<dbReference type="GO" id="GO:0010181">
    <property type="term" value="F:FMN binding"/>
    <property type="evidence" value="ECO:0007669"/>
    <property type="project" value="InterPro"/>
</dbReference>
<sequence length="199" mass="21765">MLFLYDKAGGAASVSDAAVLAPKSKMIPLFAVLGLCLFSAATVKAFEIYKTFQTPEVFLAEVFKNNVPAPKMLVLDNSAQSKISAVFNRSFPQQRVRYWEDGERTVWIFDDIGKEGYVPTTSGFVINNGVVDSAKVLVYRESRGEQVAEPSFLNQINGSKAAGNGLDKPVDNITGATLSVNMMKRMARTAITLDSLRKK</sequence>
<organism evidence="2 3">
    <name type="scientific">Zhongshania marina</name>
    <dbReference type="NCBI Taxonomy" id="2304603"/>
    <lineage>
        <taxon>Bacteria</taxon>
        <taxon>Pseudomonadati</taxon>
        <taxon>Pseudomonadota</taxon>
        <taxon>Gammaproteobacteria</taxon>
        <taxon>Cellvibrionales</taxon>
        <taxon>Spongiibacteraceae</taxon>
        <taxon>Zhongshania</taxon>
    </lineage>
</organism>
<evidence type="ECO:0000259" key="1">
    <source>
        <dbReference type="SMART" id="SM00900"/>
    </source>
</evidence>
<dbReference type="Pfam" id="PF04205">
    <property type="entry name" value="FMN_bind"/>
    <property type="match status" value="1"/>
</dbReference>
<dbReference type="SMART" id="SM00900">
    <property type="entry name" value="FMN_bind"/>
    <property type="match status" value="1"/>
</dbReference>
<dbReference type="GO" id="GO:0016020">
    <property type="term" value="C:membrane"/>
    <property type="evidence" value="ECO:0007669"/>
    <property type="project" value="InterPro"/>
</dbReference>
<evidence type="ECO:0000313" key="2">
    <source>
        <dbReference type="EMBL" id="POP53288.1"/>
    </source>
</evidence>